<reference evidence="8" key="1">
    <citation type="journal article" date="2019" name="Gigascience">
        <title>De novo genome assembly of the endangered Acer yangbiense, a plant species with extremely small populations endemic to Yunnan Province, China.</title>
        <authorList>
            <person name="Yang J."/>
            <person name="Wariss H.M."/>
            <person name="Tao L."/>
            <person name="Zhang R."/>
            <person name="Yun Q."/>
            <person name="Hollingsworth P."/>
            <person name="Dao Z."/>
            <person name="Luo G."/>
            <person name="Guo H."/>
            <person name="Ma Y."/>
            <person name="Sun W."/>
        </authorList>
    </citation>
    <scope>NUCLEOTIDE SEQUENCE [LARGE SCALE GENOMIC DNA]</scope>
    <source>
        <strain evidence="8">cv. Malutang</strain>
    </source>
</reference>
<proteinExistence type="inferred from homology"/>
<evidence type="ECO:0000313" key="7">
    <source>
        <dbReference type="EMBL" id="TXG58674.1"/>
    </source>
</evidence>
<dbReference type="SUPFAM" id="SSF52058">
    <property type="entry name" value="L domain-like"/>
    <property type="match status" value="1"/>
</dbReference>
<dbReference type="InterPro" id="IPR042197">
    <property type="entry name" value="Apaf_helical"/>
</dbReference>
<evidence type="ECO:0000256" key="2">
    <source>
        <dbReference type="ARBA" id="ARBA00022741"/>
    </source>
</evidence>
<dbReference type="GO" id="GO:0005524">
    <property type="term" value="F:ATP binding"/>
    <property type="evidence" value="ECO:0007669"/>
    <property type="project" value="UniProtKB-KW"/>
</dbReference>
<dbReference type="Proteomes" id="UP000323000">
    <property type="component" value="Chromosome 7"/>
</dbReference>
<dbReference type="InterPro" id="IPR057135">
    <property type="entry name" value="At4g27190-like_LRR"/>
</dbReference>
<sequence>MAETVISSIVDKVVDLLVVPVGKHICYPFKYKSNMEELKEQVENLTAARDRVQHSIEEAERQRHEIENDVKNWLNSVDEFTEEVVKNIIGSDDDEDKENKAKKLCSIGFCPNLMARYSLSKKAEKTAKDCKEKAAKGTLFGLGRVSYCPAIQRTGSIYNEGYNDFDSRTPIFQEIMQTLEDDNVNIIGVHGMGGVGKTTLVKRVVGKAIDDKLFDVVVMADVTQTPDIQKIQAQIADVLKLKFEEESLPGRAARLRDRLKKEKRVLLVLDDLWKKLDLQDVGIPFGEGGNTEQRQCKLLLTSRDLHVLRDHMNTQKNFQLKILTDEEAGNLFWQTVGDSAKTSDFHTIGVEIIRRCAGLPVAIATIASALKNKSPSNWKDALDQLKKSNPRHIEGMEAEVYSAIKLSYEFLQSEEAKSVFLLCSLYNASFNIDIDYLLQYCIGLGVFQGVCTIEQARNRLHKIIDKLKASHLLLDGNTNMCVKMHDIVHAVAFSIASTDKLMFNIQDVTDLKETLEEKLPKNSTAMSLPFKDASELPERLERSELKLLVLLMKKDTSLQIPDPFFEGIEGLKVLHLNEFHMSSLPSSLCRLTSLQTLRLNQCLLGDIAVIGALKRIEILSFLGSTIEQLPGDLSRLTRLRLLDLRDCLELKVISPNLISSLTRLEELYIGNSFVEWDVEGRSNASLVELKQLSRLKRLDICVLDAQIIPQDLLIFEKLENYKVYIGDVWNLFDHFESSRMLKLKLNDSNIYLGNDFRILLNRAEDLHLDELKGVKNVVYQLNGEGFPQLKHLYVRNGPEIQYIISAIGWDICNVFPKLESLFLDKLVNLKKICHGQLASESFNKLRIMIVQKCDTLNHLFSFSMVENLSQLQEIEVTDCKKLEVIIFKESEEQVHQNDRINRVEFTQLHTLTLRDLPWLTSFVFHSLTPITESQEIVSEDQPRGFMSLFSQNVAFLCLKELTLHGLPKLLHLWKEDSQPRTVFENLTNLNVSNCENLKTLVPFSVPLEKLTTLTVQSCNGLTNLMTLSTAKTLVQLKRINIQQCKMLEEIITDVGDEEIRTPEAEKDAAIDKITLSMLNSIALIDLPNLITFHSGKHHLQVVLPILASLQLYGTSIQHLQAMSSCLTNLIRLTIVDCDNLKYLFPSSMAESLVHLKFLCIFNCKLMEVVIIAQEERKSSTMFPKLEGLPELRTFSCFTGNLIKLPSLKKLYIENCPQMQTFASNSLCADMLAIEEEPEEVNREKEENLPSFFDEKVNYSSLLLLSFFP</sequence>
<dbReference type="SUPFAM" id="SSF52047">
    <property type="entry name" value="RNI-like"/>
    <property type="match status" value="1"/>
</dbReference>
<dbReference type="Gene3D" id="3.80.10.10">
    <property type="entry name" value="Ribonuclease Inhibitor"/>
    <property type="match status" value="2"/>
</dbReference>
<organism evidence="7 8">
    <name type="scientific">Acer yangbiense</name>
    <dbReference type="NCBI Taxonomy" id="1000413"/>
    <lineage>
        <taxon>Eukaryota</taxon>
        <taxon>Viridiplantae</taxon>
        <taxon>Streptophyta</taxon>
        <taxon>Embryophyta</taxon>
        <taxon>Tracheophyta</taxon>
        <taxon>Spermatophyta</taxon>
        <taxon>Magnoliopsida</taxon>
        <taxon>eudicotyledons</taxon>
        <taxon>Gunneridae</taxon>
        <taxon>Pentapetalae</taxon>
        <taxon>rosids</taxon>
        <taxon>malvids</taxon>
        <taxon>Sapindales</taxon>
        <taxon>Sapindaceae</taxon>
        <taxon>Hippocastanoideae</taxon>
        <taxon>Acereae</taxon>
        <taxon>Acer</taxon>
    </lineage>
</organism>
<feature type="coiled-coil region" evidence="5">
    <location>
        <begin position="35"/>
        <end position="83"/>
    </location>
</feature>
<keyword evidence="4" id="KW-0067">ATP-binding</keyword>
<keyword evidence="8" id="KW-1185">Reference proteome</keyword>
<dbReference type="SUPFAM" id="SSF52540">
    <property type="entry name" value="P-loop containing nucleoside triphosphate hydrolases"/>
    <property type="match status" value="1"/>
</dbReference>
<dbReference type="Pfam" id="PF23247">
    <property type="entry name" value="LRR_RPS2"/>
    <property type="match status" value="4"/>
</dbReference>
<dbReference type="EMBL" id="VAHF01000007">
    <property type="protein sequence ID" value="TXG58674.1"/>
    <property type="molecule type" value="Genomic_DNA"/>
</dbReference>
<dbReference type="InterPro" id="IPR027417">
    <property type="entry name" value="P-loop_NTPase"/>
</dbReference>
<dbReference type="InterPro" id="IPR032675">
    <property type="entry name" value="LRR_dom_sf"/>
</dbReference>
<dbReference type="OrthoDB" id="1579323at2759"/>
<dbReference type="Gene3D" id="1.10.8.430">
    <property type="entry name" value="Helical domain of apoptotic protease-activating factors"/>
    <property type="match status" value="1"/>
</dbReference>
<dbReference type="PRINTS" id="PR00364">
    <property type="entry name" value="DISEASERSIST"/>
</dbReference>
<protein>
    <recommendedName>
        <fullName evidence="6">AAA+ ATPase domain-containing protein</fullName>
    </recommendedName>
</protein>
<dbReference type="InterPro" id="IPR003593">
    <property type="entry name" value="AAA+_ATPase"/>
</dbReference>
<keyword evidence="2" id="KW-0547">Nucleotide-binding</keyword>
<evidence type="ECO:0000256" key="5">
    <source>
        <dbReference type="SAM" id="Coils"/>
    </source>
</evidence>
<evidence type="ECO:0000259" key="6">
    <source>
        <dbReference type="SMART" id="SM00382"/>
    </source>
</evidence>
<keyword evidence="3" id="KW-0611">Plant defense</keyword>
<dbReference type="GO" id="GO:0043531">
    <property type="term" value="F:ADP binding"/>
    <property type="evidence" value="ECO:0007669"/>
    <property type="project" value="InterPro"/>
</dbReference>
<comment type="caution">
    <text evidence="7">The sequence shown here is derived from an EMBL/GenBank/DDBJ whole genome shotgun (WGS) entry which is preliminary data.</text>
</comment>
<feature type="domain" description="AAA+ ATPase" evidence="6">
    <location>
        <begin position="183"/>
        <end position="323"/>
    </location>
</feature>
<evidence type="ECO:0000256" key="4">
    <source>
        <dbReference type="ARBA" id="ARBA00022840"/>
    </source>
</evidence>
<dbReference type="Gene3D" id="3.40.50.300">
    <property type="entry name" value="P-loop containing nucleotide triphosphate hydrolases"/>
    <property type="match status" value="1"/>
</dbReference>
<dbReference type="SMART" id="SM00382">
    <property type="entry name" value="AAA"/>
    <property type="match status" value="1"/>
</dbReference>
<dbReference type="GO" id="GO:0006952">
    <property type="term" value="P:defense response"/>
    <property type="evidence" value="ECO:0007669"/>
    <property type="project" value="UniProtKB-KW"/>
</dbReference>
<dbReference type="AlphaFoldDB" id="A0A5C7HPC1"/>
<dbReference type="PANTHER" id="PTHR33463:SF203">
    <property type="entry name" value="AAA+ ATPASE DOMAIN-CONTAINING PROTEIN"/>
    <property type="match status" value="1"/>
</dbReference>
<evidence type="ECO:0000256" key="3">
    <source>
        <dbReference type="ARBA" id="ARBA00022821"/>
    </source>
</evidence>
<evidence type="ECO:0000256" key="1">
    <source>
        <dbReference type="ARBA" id="ARBA00008894"/>
    </source>
</evidence>
<evidence type="ECO:0000313" key="8">
    <source>
        <dbReference type="Proteomes" id="UP000323000"/>
    </source>
</evidence>
<dbReference type="Pfam" id="PF00931">
    <property type="entry name" value="NB-ARC"/>
    <property type="match status" value="1"/>
</dbReference>
<gene>
    <name evidence="7" type="ORF">EZV62_016503</name>
</gene>
<name>A0A5C7HPC1_9ROSI</name>
<accession>A0A5C7HPC1</accession>
<comment type="similarity">
    <text evidence="1">Belongs to the disease resistance NB-LRR family.</text>
</comment>
<keyword evidence="5" id="KW-0175">Coiled coil</keyword>
<dbReference type="PANTHER" id="PTHR33463">
    <property type="entry name" value="NB-ARC DOMAIN-CONTAINING PROTEIN-RELATED"/>
    <property type="match status" value="1"/>
</dbReference>
<dbReference type="InterPro" id="IPR050905">
    <property type="entry name" value="Plant_NBS-LRR"/>
</dbReference>
<dbReference type="InterPro" id="IPR002182">
    <property type="entry name" value="NB-ARC"/>
</dbReference>